<evidence type="ECO:0000256" key="1">
    <source>
        <dbReference type="ARBA" id="ARBA00004651"/>
    </source>
</evidence>
<feature type="compositionally biased region" description="Basic and acidic residues" evidence="7">
    <location>
        <begin position="761"/>
        <end position="770"/>
    </location>
</feature>
<keyword evidence="4 8" id="KW-1133">Transmembrane helix</keyword>
<name>A0A0N0VMG6_9HYPH</name>
<feature type="compositionally biased region" description="Basic residues" evidence="7">
    <location>
        <begin position="45"/>
        <end position="56"/>
    </location>
</feature>
<feature type="compositionally biased region" description="Basic and acidic residues" evidence="7">
    <location>
        <begin position="32"/>
        <end position="44"/>
    </location>
</feature>
<feature type="region of interest" description="Disordered" evidence="7">
    <location>
        <begin position="18"/>
        <end position="111"/>
    </location>
</feature>
<keyword evidence="5 8" id="KW-0472">Membrane</keyword>
<feature type="coiled-coil region" evidence="6">
    <location>
        <begin position="416"/>
        <end position="464"/>
    </location>
</feature>
<evidence type="ECO:0000259" key="9">
    <source>
        <dbReference type="Pfam" id="PF02706"/>
    </source>
</evidence>
<dbReference type="EMBL" id="JXMU01000002">
    <property type="protein sequence ID" value="KPB02498.1"/>
    <property type="molecule type" value="Genomic_DNA"/>
</dbReference>
<keyword evidence="11" id="KW-1185">Reference proteome</keyword>
<dbReference type="PATRIC" id="fig|1514904.3.peg.1544"/>
<dbReference type="GO" id="GO:0004713">
    <property type="term" value="F:protein tyrosine kinase activity"/>
    <property type="evidence" value="ECO:0007669"/>
    <property type="project" value="TreeGrafter"/>
</dbReference>
<accession>A0A0N0VMG6</accession>
<gene>
    <name evidence="10" type="ORF">SU32_01730</name>
</gene>
<sequence>MFGNGNDEQKKSLLMLANSENADARQNNSRSNVHELHADEDLLSRHRRARSARRSAKPNGFLAALGMEKEKPAKENTNKSDFDDLDSPRQDHLNSHDNYSHASPSGLIAASSQPVSQDYDAAYDAPRDEVFKPLIDPMIMISAVWRWRWPIVGLTLIGGVVGAAYALSMPKIYSASTQLIVDPRQVKLVDRDLTPEFLGNDAALSIVDSQLESVLSTPVLKRVITKLNLDQDPEFSGSGNNGIALFDGIAFVRSLFNGETALDTSERETLISLRESVWASRTPKTFVFTIGADSQSPNKAAEIANALSEAFIESQNEKQSNAAKQASSALDGQLGELQEAVESAERRAEDFAQSNNLRRVEGLTLSDTNLVATSNQLTEARAATIRAETLANEARQVTLNDAVNGGLPAELATTALSTLRSQYAALVQNAASLEAALGPRHPRLEQAIATREAARDEIAAELKRIVAGTQANLRRAVQNEQEIAVSLARAKSEAGQDGDALIKLRELEAEIAAARTVYQNALLRSRETNQLSELSSVNVSVLAEADAPSSPSSTSRKIITAGGMMGGFMLGLGLAFIAGLRDNFTSNGSPRSPSPSTPRGGSRSKRTKRNETYQQGLSPARPTQNSSLTASAESEKNMYPGAPYYPYAAAQQPDAQTPSMQQQQPQMPSYVPMQPHGYPAYGHPPHVQVQPMQPPQTQAGYGHYYPQQAPMPQYQPHPHMGGGYPAQPPQQPMMQPAPHYPPMQQWQQPPAPQQPYPVQQTHEDAEMEELRQSVQDIRDVVDQLAQRQGTKRRFG</sequence>
<keyword evidence="3 8" id="KW-0812">Transmembrane</keyword>
<evidence type="ECO:0000256" key="6">
    <source>
        <dbReference type="SAM" id="Coils"/>
    </source>
</evidence>
<dbReference type="RefSeq" id="WP_053997606.1">
    <property type="nucleotide sequence ID" value="NZ_JXMU01000002.1"/>
</dbReference>
<feature type="compositionally biased region" description="Polar residues" evidence="7">
    <location>
        <begin position="612"/>
        <end position="632"/>
    </location>
</feature>
<reference evidence="10 11" key="1">
    <citation type="submission" date="2015-01" db="EMBL/GenBank/DDBJ databases">
        <title>Ahrensia donghaiensis sp. nov., a novel dimethylsulphoniopropionate-cleavage bacterium isolated from seawater and emended descriptions of the genus Ahrensia and Ahrensia kielensis.</title>
        <authorList>
            <person name="Liu J."/>
        </authorList>
    </citation>
    <scope>NUCLEOTIDE SEQUENCE [LARGE SCALE GENOMIC DNA]</scope>
    <source>
        <strain evidence="10 11">LZD062</strain>
    </source>
</reference>
<feature type="transmembrane region" description="Helical" evidence="8">
    <location>
        <begin position="558"/>
        <end position="580"/>
    </location>
</feature>
<evidence type="ECO:0000313" key="10">
    <source>
        <dbReference type="EMBL" id="KPB02498.1"/>
    </source>
</evidence>
<feature type="compositionally biased region" description="Polar residues" evidence="7">
    <location>
        <begin position="18"/>
        <end position="31"/>
    </location>
</feature>
<feature type="transmembrane region" description="Helical" evidence="8">
    <location>
        <begin position="147"/>
        <end position="167"/>
    </location>
</feature>
<evidence type="ECO:0000256" key="2">
    <source>
        <dbReference type="ARBA" id="ARBA00022475"/>
    </source>
</evidence>
<evidence type="ECO:0000256" key="5">
    <source>
        <dbReference type="ARBA" id="ARBA00023136"/>
    </source>
</evidence>
<protein>
    <recommendedName>
        <fullName evidence="9">Polysaccharide chain length determinant N-terminal domain-containing protein</fullName>
    </recommendedName>
</protein>
<dbReference type="PANTHER" id="PTHR32309">
    <property type="entry name" value="TYROSINE-PROTEIN KINASE"/>
    <property type="match status" value="1"/>
</dbReference>
<dbReference type="Proteomes" id="UP000038011">
    <property type="component" value="Unassembled WGS sequence"/>
</dbReference>
<organism evidence="10 11">
    <name type="scientific">Ahrensia marina</name>
    <dbReference type="NCBI Taxonomy" id="1514904"/>
    <lineage>
        <taxon>Bacteria</taxon>
        <taxon>Pseudomonadati</taxon>
        <taxon>Pseudomonadota</taxon>
        <taxon>Alphaproteobacteria</taxon>
        <taxon>Hyphomicrobiales</taxon>
        <taxon>Ahrensiaceae</taxon>
        <taxon>Ahrensia</taxon>
    </lineage>
</organism>
<feature type="region of interest" description="Disordered" evidence="7">
    <location>
        <begin position="585"/>
        <end position="633"/>
    </location>
</feature>
<dbReference type="OrthoDB" id="230260at2"/>
<dbReference type="InterPro" id="IPR050445">
    <property type="entry name" value="Bact_polysacc_biosynth/exp"/>
</dbReference>
<dbReference type="Pfam" id="PF02706">
    <property type="entry name" value="Wzz"/>
    <property type="match status" value="1"/>
</dbReference>
<evidence type="ECO:0000313" key="11">
    <source>
        <dbReference type="Proteomes" id="UP000038011"/>
    </source>
</evidence>
<evidence type="ECO:0000256" key="8">
    <source>
        <dbReference type="SAM" id="Phobius"/>
    </source>
</evidence>
<feature type="region of interest" description="Disordered" evidence="7">
    <location>
        <begin position="651"/>
        <end position="683"/>
    </location>
</feature>
<dbReference type="STRING" id="1514904.SU32_01730"/>
<keyword evidence="2" id="KW-1003">Cell membrane</keyword>
<dbReference type="InterPro" id="IPR003856">
    <property type="entry name" value="LPS_length_determ_N"/>
</dbReference>
<comment type="subcellular location">
    <subcellularLocation>
        <location evidence="1">Cell membrane</location>
        <topology evidence="1">Multi-pass membrane protein</topology>
    </subcellularLocation>
</comment>
<feature type="domain" description="Polysaccharide chain length determinant N-terminal" evidence="9">
    <location>
        <begin position="140"/>
        <end position="227"/>
    </location>
</feature>
<feature type="compositionally biased region" description="Low complexity" evidence="7">
    <location>
        <begin position="732"/>
        <end position="748"/>
    </location>
</feature>
<proteinExistence type="predicted"/>
<dbReference type="PANTHER" id="PTHR32309:SF13">
    <property type="entry name" value="FERRIC ENTEROBACTIN TRANSPORT PROTEIN FEPE"/>
    <property type="match status" value="1"/>
</dbReference>
<feature type="coiled-coil region" evidence="6">
    <location>
        <begin position="327"/>
        <end position="354"/>
    </location>
</feature>
<dbReference type="GO" id="GO:0005886">
    <property type="term" value="C:plasma membrane"/>
    <property type="evidence" value="ECO:0007669"/>
    <property type="project" value="UniProtKB-SubCell"/>
</dbReference>
<comment type="caution">
    <text evidence="10">The sequence shown here is derived from an EMBL/GenBank/DDBJ whole genome shotgun (WGS) entry which is preliminary data.</text>
</comment>
<feature type="region of interest" description="Disordered" evidence="7">
    <location>
        <begin position="712"/>
        <end position="770"/>
    </location>
</feature>
<evidence type="ECO:0000256" key="3">
    <source>
        <dbReference type="ARBA" id="ARBA00022692"/>
    </source>
</evidence>
<dbReference type="AlphaFoldDB" id="A0A0N0VMG6"/>
<evidence type="ECO:0000256" key="7">
    <source>
        <dbReference type="SAM" id="MobiDB-lite"/>
    </source>
</evidence>
<evidence type="ECO:0000256" key="4">
    <source>
        <dbReference type="ARBA" id="ARBA00022989"/>
    </source>
</evidence>
<feature type="compositionally biased region" description="Basic and acidic residues" evidence="7">
    <location>
        <begin position="67"/>
        <end position="99"/>
    </location>
</feature>
<keyword evidence="6" id="KW-0175">Coiled coil</keyword>